<proteinExistence type="inferred from homology"/>
<keyword evidence="4 10" id="KW-0378">Hydrolase</keyword>
<dbReference type="GO" id="GO:0006508">
    <property type="term" value="P:proteolysis"/>
    <property type="evidence" value="ECO:0007669"/>
    <property type="project" value="UniProtKB-KW"/>
</dbReference>
<dbReference type="Gene3D" id="3.40.630.10">
    <property type="entry name" value="Zn peptidases"/>
    <property type="match status" value="1"/>
</dbReference>
<dbReference type="Pfam" id="PF00883">
    <property type="entry name" value="Peptidase_M17"/>
    <property type="match status" value="1"/>
</dbReference>
<evidence type="ECO:0000256" key="4">
    <source>
        <dbReference type="ARBA" id="ARBA00022801"/>
    </source>
</evidence>
<comment type="similarity">
    <text evidence="1">Belongs to the peptidase M17 family.</text>
</comment>
<dbReference type="Proteomes" id="UP001171751">
    <property type="component" value="Unassembled WGS sequence"/>
</dbReference>
<sequence>MKLLKDQVTDVTVHVVYEDSQDETALALKEKTLFDGAADSHYAMLDENGHGTIYYGIGKEEDNDPYQATLYFYNLGRYLQGLGINKIHLEVPDSFKEDEEFPGKTLEGLYQAEYRFDHYKTEKGDLIELELSMDDYDYWKPTFDLVEKVAKAVFHARDLVNQRPLDLYPETLAEQVRELFQETDVEVEIYDEDQIKSMGMEAFLQVAKGSDRPPRFIVLKYMPTDEKDHLTLVGKGMTYDSGGYAIKPGGSMETMHSDMAGAAAVVGGIYALSTVGVKQNVVGVIAAAENLIDGKAFKNGDIVSSMKGTTIEVNNTDAEGRLTLADAIYYAATKLNSKAIVDLATLTGAAIAAVGPRCTVMMSNEDELADQILTASQNGAEPTQRLQAFPSHYKQIKGKFGDLDNAPKGGAGAITAGVFLEHFTEDIPWVHLDIAGPSYSKNAYDYLPQGASGTGVKTLYRWIAAL</sequence>
<organism evidence="10 11">
    <name type="scientific">Atopococcus tabaci</name>
    <dbReference type="NCBI Taxonomy" id="269774"/>
    <lineage>
        <taxon>Bacteria</taxon>
        <taxon>Bacillati</taxon>
        <taxon>Bacillota</taxon>
        <taxon>Bacilli</taxon>
        <taxon>Lactobacillales</taxon>
        <taxon>Carnobacteriaceae</taxon>
        <taxon>Atopococcus</taxon>
    </lineage>
</organism>
<dbReference type="GO" id="GO:0005737">
    <property type="term" value="C:cytoplasm"/>
    <property type="evidence" value="ECO:0007669"/>
    <property type="project" value="InterPro"/>
</dbReference>
<dbReference type="InterPro" id="IPR011356">
    <property type="entry name" value="Leucine_aapep/pepB"/>
</dbReference>
<reference evidence="10" key="1">
    <citation type="submission" date="2023-07" db="EMBL/GenBank/DDBJ databases">
        <title>Between Cages and Wild: Unraveling the Impact of Captivity on Animal Microbiomes and Antimicrobial Resistance.</title>
        <authorList>
            <person name="Schmartz G.P."/>
            <person name="Rehner J."/>
            <person name="Schuff M.J."/>
            <person name="Becker S.L."/>
            <person name="Kravczyk M."/>
            <person name="Gurevich A."/>
            <person name="Francke R."/>
            <person name="Mueller R."/>
            <person name="Keller V."/>
            <person name="Keller A."/>
        </authorList>
    </citation>
    <scope>NUCLEOTIDE SEQUENCE</scope>
    <source>
        <strain evidence="10">S39M_St_73</strain>
    </source>
</reference>
<evidence type="ECO:0000256" key="6">
    <source>
        <dbReference type="ARBA" id="ARBA00049972"/>
    </source>
</evidence>
<feature type="domain" description="Cytosol aminopeptidase" evidence="9">
    <location>
        <begin position="315"/>
        <end position="322"/>
    </location>
</feature>
<dbReference type="PANTHER" id="PTHR11963:SF23">
    <property type="entry name" value="CYTOSOL AMINOPEPTIDASE"/>
    <property type="match status" value="1"/>
</dbReference>
<dbReference type="PRINTS" id="PR00481">
    <property type="entry name" value="LAMNOPPTDASE"/>
</dbReference>
<keyword evidence="11" id="KW-1185">Reference proteome</keyword>
<dbReference type="Pfam" id="PF02789">
    <property type="entry name" value="Peptidase_M17_N"/>
    <property type="match status" value="1"/>
</dbReference>
<dbReference type="InterPro" id="IPR008283">
    <property type="entry name" value="Peptidase_M17_N"/>
</dbReference>
<evidence type="ECO:0000313" key="10">
    <source>
        <dbReference type="EMBL" id="MDO5457232.1"/>
    </source>
</evidence>
<evidence type="ECO:0000313" key="11">
    <source>
        <dbReference type="Proteomes" id="UP001171751"/>
    </source>
</evidence>
<evidence type="ECO:0000256" key="2">
    <source>
        <dbReference type="ARBA" id="ARBA00022438"/>
    </source>
</evidence>
<dbReference type="InterPro" id="IPR000819">
    <property type="entry name" value="Peptidase_M17_C"/>
</dbReference>
<evidence type="ECO:0000256" key="7">
    <source>
        <dbReference type="ARBA" id="ARBA00050021"/>
    </source>
</evidence>
<dbReference type="NCBIfam" id="NF002083">
    <property type="entry name" value="PRK00913.3-5"/>
    <property type="match status" value="1"/>
</dbReference>
<name>A0AA43ZSG7_9LACT</name>
<accession>A0AA43ZSG7</accession>
<evidence type="ECO:0000256" key="5">
    <source>
        <dbReference type="ARBA" id="ARBA00033172"/>
    </source>
</evidence>
<dbReference type="GO" id="GO:0030145">
    <property type="term" value="F:manganese ion binding"/>
    <property type="evidence" value="ECO:0007669"/>
    <property type="project" value="InterPro"/>
</dbReference>
<dbReference type="EMBL" id="JAUNQW010000007">
    <property type="protein sequence ID" value="MDO5457232.1"/>
    <property type="molecule type" value="Genomic_DNA"/>
</dbReference>
<dbReference type="InterPro" id="IPR043472">
    <property type="entry name" value="Macro_dom-like"/>
</dbReference>
<comment type="caution">
    <text evidence="10">The sequence shown here is derived from an EMBL/GenBank/DDBJ whole genome shotgun (WGS) entry which is preliminary data.</text>
</comment>
<keyword evidence="2 10" id="KW-0031">Aminopeptidase</keyword>
<evidence type="ECO:0000256" key="8">
    <source>
        <dbReference type="ARBA" id="ARBA00050061"/>
    </source>
</evidence>
<keyword evidence="3" id="KW-0645">Protease</keyword>
<dbReference type="PANTHER" id="PTHR11963">
    <property type="entry name" value="LEUCINE AMINOPEPTIDASE-RELATED"/>
    <property type="match status" value="1"/>
</dbReference>
<evidence type="ECO:0000256" key="1">
    <source>
        <dbReference type="ARBA" id="ARBA00009528"/>
    </source>
</evidence>
<dbReference type="CDD" id="cd00433">
    <property type="entry name" value="Peptidase_M17"/>
    <property type="match status" value="1"/>
</dbReference>
<gene>
    <name evidence="10" type="ORF">Q4F26_02720</name>
</gene>
<dbReference type="Gene3D" id="3.40.220.10">
    <property type="entry name" value="Leucine Aminopeptidase, subunit E, domain 1"/>
    <property type="match status" value="1"/>
</dbReference>
<dbReference type="SUPFAM" id="SSF52949">
    <property type="entry name" value="Macro domain-like"/>
    <property type="match status" value="1"/>
</dbReference>
<evidence type="ECO:0000256" key="3">
    <source>
        <dbReference type="ARBA" id="ARBA00022670"/>
    </source>
</evidence>
<protein>
    <recommendedName>
        <fullName evidence="7">Probable cytosol aminopeptidase</fullName>
    </recommendedName>
    <alternativeName>
        <fullName evidence="8">Leucine aminopeptidase</fullName>
    </alternativeName>
    <alternativeName>
        <fullName evidence="5">Leucyl aminopeptidase</fullName>
    </alternativeName>
</protein>
<dbReference type="PROSITE" id="PS00631">
    <property type="entry name" value="CYTOSOL_AP"/>
    <property type="match status" value="1"/>
</dbReference>
<comment type="function">
    <text evidence="6">Presumably involved in the processing and regular turnover of intracellular proteins. Catalyzes the removal of unsubstituted N-terminal amino acids from various peptides.</text>
</comment>
<dbReference type="SUPFAM" id="SSF53187">
    <property type="entry name" value="Zn-dependent exopeptidases"/>
    <property type="match status" value="1"/>
</dbReference>
<evidence type="ECO:0000259" key="9">
    <source>
        <dbReference type="PROSITE" id="PS00631"/>
    </source>
</evidence>
<dbReference type="AlphaFoldDB" id="A0AA43ZSG7"/>
<dbReference type="GO" id="GO:0070006">
    <property type="term" value="F:metalloaminopeptidase activity"/>
    <property type="evidence" value="ECO:0007669"/>
    <property type="project" value="InterPro"/>
</dbReference>